<organism evidence="2 3">
    <name type="scientific">Lysobacter arenosi</name>
    <dbReference type="NCBI Taxonomy" id="2795387"/>
    <lineage>
        <taxon>Bacteria</taxon>
        <taxon>Pseudomonadati</taxon>
        <taxon>Pseudomonadota</taxon>
        <taxon>Gammaproteobacteria</taxon>
        <taxon>Lysobacterales</taxon>
        <taxon>Lysobacteraceae</taxon>
        <taxon>Lysobacter</taxon>
    </lineage>
</organism>
<feature type="domain" description="General stress protein FMN-binding split barrel" evidence="1">
    <location>
        <begin position="8"/>
        <end position="144"/>
    </location>
</feature>
<dbReference type="InterPro" id="IPR052917">
    <property type="entry name" value="Stress-Dev_Protein"/>
</dbReference>
<dbReference type="InterPro" id="IPR038725">
    <property type="entry name" value="YdaG_split_barrel_FMN-bd"/>
</dbReference>
<keyword evidence="3" id="KW-1185">Reference proteome</keyword>
<evidence type="ECO:0000313" key="3">
    <source>
        <dbReference type="Proteomes" id="UP000663400"/>
    </source>
</evidence>
<dbReference type="Proteomes" id="UP000663400">
    <property type="component" value="Chromosome"/>
</dbReference>
<dbReference type="Gene3D" id="2.30.110.10">
    <property type="entry name" value="Electron Transport, Fmn-binding Protein, Chain A"/>
    <property type="match status" value="1"/>
</dbReference>
<dbReference type="PANTHER" id="PTHR34818">
    <property type="entry name" value="PROTEIN BLI-3"/>
    <property type="match status" value="1"/>
</dbReference>
<dbReference type="InterPro" id="IPR012349">
    <property type="entry name" value="Split_barrel_FMN-bd"/>
</dbReference>
<dbReference type="EMBL" id="CP071517">
    <property type="protein sequence ID" value="QSX75864.1"/>
    <property type="molecule type" value="Genomic_DNA"/>
</dbReference>
<accession>A0ABX7RCI2</accession>
<reference evidence="2 3" key="1">
    <citation type="submission" date="2021-02" db="EMBL/GenBank/DDBJ databases">
        <title>Lysobacter arenosi sp. nov., isolated from soil of gangwondo yeongwol, south Korea.</title>
        <authorList>
            <person name="Kim K.R."/>
            <person name="Kim K.H."/>
            <person name="Jeon C.O."/>
        </authorList>
    </citation>
    <scope>NUCLEOTIDE SEQUENCE [LARGE SCALE GENOMIC DNA]</scope>
    <source>
        <strain evidence="2 3">R7</strain>
    </source>
</reference>
<dbReference type="Pfam" id="PF16242">
    <property type="entry name" value="Pyrid_ox_like"/>
    <property type="match status" value="1"/>
</dbReference>
<evidence type="ECO:0000313" key="2">
    <source>
        <dbReference type="EMBL" id="QSX75864.1"/>
    </source>
</evidence>
<dbReference type="PANTHER" id="PTHR34818:SF1">
    <property type="entry name" value="PROTEIN BLI-3"/>
    <property type="match status" value="1"/>
</dbReference>
<evidence type="ECO:0000259" key="1">
    <source>
        <dbReference type="Pfam" id="PF16242"/>
    </source>
</evidence>
<protein>
    <submittedName>
        <fullName evidence="2">Pyridoxamine 5'-phosphate oxidase family protein</fullName>
    </submittedName>
</protein>
<proteinExistence type="predicted"/>
<sequence>MTKPEDLEQKFWEALKSDMTMMLGVDGLEEGHTRPMTAQLENESRGPIWFFTSTDNALVKQVAAPRRAIAAFAAKGHSLFASIGGELTVDTDPTVVERLWNPFVAAWYEGKSDPKLALLRLDPDQGEVWLNENNLLAGVKMLMGIDPKKDYQDKVAKVDLRQDQ</sequence>
<dbReference type="RefSeq" id="WP_200605225.1">
    <property type="nucleotide sequence ID" value="NZ_CP071517.1"/>
</dbReference>
<name>A0ABX7RCI2_9GAMM</name>
<gene>
    <name evidence="2" type="ORF">HIV01_004910</name>
</gene>
<dbReference type="SUPFAM" id="SSF50475">
    <property type="entry name" value="FMN-binding split barrel"/>
    <property type="match status" value="1"/>
</dbReference>